<keyword evidence="4" id="KW-0281">Fimbrium</keyword>
<evidence type="ECO:0000256" key="2">
    <source>
        <dbReference type="ARBA" id="ARBA00006671"/>
    </source>
</evidence>
<evidence type="ECO:0000259" key="6">
    <source>
        <dbReference type="Pfam" id="PF00419"/>
    </source>
</evidence>
<dbReference type="InterPro" id="IPR008966">
    <property type="entry name" value="Adhesion_dom_sf"/>
</dbReference>
<feature type="chain" id="PRO_5045385926" description="Fimbrial-type adhesion domain-containing protein" evidence="5">
    <location>
        <begin position="30"/>
        <end position="334"/>
    </location>
</feature>
<name>A0ABY4T2U9_9GAMM</name>
<dbReference type="InterPro" id="IPR000259">
    <property type="entry name" value="Adhesion_dom_fimbrial"/>
</dbReference>
<feature type="domain" description="Fimbrial-type adhesion" evidence="6">
    <location>
        <begin position="195"/>
        <end position="333"/>
    </location>
</feature>
<evidence type="ECO:0000256" key="1">
    <source>
        <dbReference type="ARBA" id="ARBA00004561"/>
    </source>
</evidence>
<dbReference type="RefSeq" id="WP_250339158.1">
    <property type="nucleotide sequence ID" value="NZ_CP063231.1"/>
</dbReference>
<protein>
    <recommendedName>
        <fullName evidence="6">Fimbrial-type adhesion domain-containing protein</fullName>
    </recommendedName>
</protein>
<evidence type="ECO:0000256" key="5">
    <source>
        <dbReference type="SAM" id="SignalP"/>
    </source>
</evidence>
<comment type="subcellular location">
    <subcellularLocation>
        <location evidence="1">Fimbrium</location>
    </subcellularLocation>
</comment>
<proteinExistence type="inferred from homology"/>
<dbReference type="Gene3D" id="2.60.40.1090">
    <property type="entry name" value="Fimbrial-type adhesion domain"/>
    <property type="match status" value="1"/>
</dbReference>
<keyword evidence="3 5" id="KW-0732">Signal</keyword>
<evidence type="ECO:0000256" key="3">
    <source>
        <dbReference type="ARBA" id="ARBA00022729"/>
    </source>
</evidence>
<dbReference type="Proteomes" id="UP001056681">
    <property type="component" value="Chromosome"/>
</dbReference>
<gene>
    <name evidence="7" type="ORF">IM816_18000</name>
</gene>
<dbReference type="PANTHER" id="PTHR33420">
    <property type="entry name" value="FIMBRIAL SUBUNIT ELFA-RELATED"/>
    <property type="match status" value="1"/>
</dbReference>
<dbReference type="PANTHER" id="PTHR33420:SF3">
    <property type="entry name" value="FIMBRIAL SUBUNIT ELFA"/>
    <property type="match status" value="1"/>
</dbReference>
<reference evidence="7" key="1">
    <citation type="submission" date="2020-10" db="EMBL/GenBank/DDBJ databases">
        <title>Whole-genome sequence of Luteibacter sp. EIF3.</title>
        <authorList>
            <person name="Friedrich I."/>
            <person name="Hertel R."/>
            <person name="Daniel R."/>
        </authorList>
    </citation>
    <scope>NUCLEOTIDE SEQUENCE</scope>
    <source>
        <strain evidence="7">EIF3</strain>
    </source>
</reference>
<feature type="signal peptide" evidence="5">
    <location>
        <begin position="1"/>
        <end position="29"/>
    </location>
</feature>
<comment type="similarity">
    <text evidence="2">Belongs to the fimbrial protein family.</text>
</comment>
<dbReference type="InterPro" id="IPR050263">
    <property type="entry name" value="Bact_Fimbrial_Adh_Pro"/>
</dbReference>
<dbReference type="Pfam" id="PF00419">
    <property type="entry name" value="Fimbrial"/>
    <property type="match status" value="1"/>
</dbReference>
<keyword evidence="8" id="KW-1185">Reference proteome</keyword>
<evidence type="ECO:0000313" key="7">
    <source>
        <dbReference type="EMBL" id="URL58450.1"/>
    </source>
</evidence>
<evidence type="ECO:0000256" key="4">
    <source>
        <dbReference type="ARBA" id="ARBA00023263"/>
    </source>
</evidence>
<sequence length="334" mass="36657">MKIPLEIPRRRIVLALALCAGAPWSAAMAAKDGCYYSATGNYQIGQTREIVVSNDIPEGEVVRESAAAGDGVTLATCMEGVATFEGDYTTPRVNSLVPLMVGGVASGFGLELTLKELNDGGREFSFPHRYQRSFSQPYPLRSNETEVGYRVIRMTGPVRFGRVDQMEVAQQWSYQPDGARTQSFRKMVIYDLSFVRPGCSIDTESLNQEVALGDYHVGNFATPDRATPWVTFRMTVKECKEPVGLVASFTFGTSADRDPDNPKLISLSGADAPENVGIEIADRHKDTIEPGVPITLNALETGEAFEFNARLRETRSNVRGGRISRPVTVLVEFM</sequence>
<accession>A0ABY4T2U9</accession>
<dbReference type="EMBL" id="CP063231">
    <property type="protein sequence ID" value="URL58450.1"/>
    <property type="molecule type" value="Genomic_DNA"/>
</dbReference>
<dbReference type="SUPFAM" id="SSF49401">
    <property type="entry name" value="Bacterial adhesins"/>
    <property type="match status" value="1"/>
</dbReference>
<dbReference type="InterPro" id="IPR036937">
    <property type="entry name" value="Adhesion_dom_fimbrial_sf"/>
</dbReference>
<organism evidence="7 8">
    <name type="scientific">Luteibacter flocculans</name>
    <dbReference type="NCBI Taxonomy" id="2780091"/>
    <lineage>
        <taxon>Bacteria</taxon>
        <taxon>Pseudomonadati</taxon>
        <taxon>Pseudomonadota</taxon>
        <taxon>Gammaproteobacteria</taxon>
        <taxon>Lysobacterales</taxon>
        <taxon>Rhodanobacteraceae</taxon>
        <taxon>Luteibacter</taxon>
    </lineage>
</organism>
<evidence type="ECO:0000313" key="8">
    <source>
        <dbReference type="Proteomes" id="UP001056681"/>
    </source>
</evidence>